<feature type="transmembrane region" description="Helical" evidence="1">
    <location>
        <begin position="166"/>
        <end position="185"/>
    </location>
</feature>
<keyword evidence="1" id="KW-0472">Membrane</keyword>
<evidence type="ECO:0000256" key="1">
    <source>
        <dbReference type="SAM" id="Phobius"/>
    </source>
</evidence>
<dbReference type="EMBL" id="LGCK01000014">
    <property type="protein sequence ID" value="KPL70402.1"/>
    <property type="molecule type" value="Genomic_DNA"/>
</dbReference>
<dbReference type="Pfam" id="PF12730">
    <property type="entry name" value="ABC2_membrane_4"/>
    <property type="match status" value="1"/>
</dbReference>
<comment type="caution">
    <text evidence="2">The sequence shown here is derived from an EMBL/GenBank/DDBJ whole genome shotgun (WGS) entry which is preliminary data.</text>
</comment>
<dbReference type="STRING" id="229920.ADM99_14710"/>
<feature type="transmembrane region" description="Helical" evidence="1">
    <location>
        <begin position="57"/>
        <end position="75"/>
    </location>
</feature>
<feature type="transmembrane region" description="Helical" evidence="1">
    <location>
        <begin position="105"/>
        <end position="125"/>
    </location>
</feature>
<accession>A0A0N8GKR1</accession>
<reference evidence="2 3" key="1">
    <citation type="submission" date="2015-07" db="EMBL/GenBank/DDBJ databases">
        <title>Genome sequence of Leptolinea tardivitalis DSM 16556.</title>
        <authorList>
            <person name="Hemp J."/>
            <person name="Ward L.M."/>
            <person name="Pace L.A."/>
            <person name="Fischer W.W."/>
        </authorList>
    </citation>
    <scope>NUCLEOTIDE SEQUENCE [LARGE SCALE GENOMIC DNA]</scope>
    <source>
        <strain evidence="2 3">YMTK-2</strain>
    </source>
</reference>
<proteinExistence type="predicted"/>
<keyword evidence="1" id="KW-0812">Transmembrane</keyword>
<keyword evidence="3" id="KW-1185">Reference proteome</keyword>
<feature type="transmembrane region" description="Helical" evidence="1">
    <location>
        <begin position="224"/>
        <end position="245"/>
    </location>
</feature>
<evidence type="ECO:0000313" key="3">
    <source>
        <dbReference type="Proteomes" id="UP000050430"/>
    </source>
</evidence>
<dbReference type="OrthoDB" id="3190532at2"/>
<evidence type="ECO:0008006" key="4">
    <source>
        <dbReference type="Google" id="ProtNLM"/>
    </source>
</evidence>
<feature type="transmembrane region" description="Helical" evidence="1">
    <location>
        <begin position="16"/>
        <end position="37"/>
    </location>
</feature>
<sequence length="250" mass="29260">MIRDLFLELFKNRRKWIWLVVGAMVGLQLIWGFWNLSRMDETDLAQGWMYCLYQNPLLNSIIMPVLTAVIASRLCDMEHKGQTFRLIRTLQPAGKLFDMKFLSSTVYIFSAILLQLIGILLLGYIGRFTDSFPVSRFLDYFLSCTFVSLTILLLQQVLSLLWSNQLVSLTVGLLGSFAGLFSLFLPREFQYLLLWSYYGVLMPVGMDWDKTTNMATLYWQPVNWFGYGLLILLFFMIYFLGRYLFIRKEV</sequence>
<dbReference type="CDD" id="cd21809">
    <property type="entry name" value="ABC-2_lan_permease-like"/>
    <property type="match status" value="1"/>
</dbReference>
<dbReference type="Proteomes" id="UP000050430">
    <property type="component" value="Unassembled WGS sequence"/>
</dbReference>
<dbReference type="AlphaFoldDB" id="A0A0N8GKR1"/>
<dbReference type="PATRIC" id="fig|229920.5.peg.299"/>
<name>A0A0N8GKR1_9CHLR</name>
<gene>
    <name evidence="2" type="ORF">ADM99_14710</name>
</gene>
<feature type="transmembrane region" description="Helical" evidence="1">
    <location>
        <begin position="137"/>
        <end position="154"/>
    </location>
</feature>
<organism evidence="2 3">
    <name type="scientific">Leptolinea tardivitalis</name>
    <dbReference type="NCBI Taxonomy" id="229920"/>
    <lineage>
        <taxon>Bacteria</taxon>
        <taxon>Bacillati</taxon>
        <taxon>Chloroflexota</taxon>
        <taxon>Anaerolineae</taxon>
        <taxon>Anaerolineales</taxon>
        <taxon>Anaerolineaceae</taxon>
        <taxon>Leptolinea</taxon>
    </lineage>
</organism>
<keyword evidence="1" id="KW-1133">Transmembrane helix</keyword>
<protein>
    <recommendedName>
        <fullName evidence="4">ABC transporter permease</fullName>
    </recommendedName>
</protein>
<evidence type="ECO:0000313" key="2">
    <source>
        <dbReference type="EMBL" id="KPL70402.1"/>
    </source>
</evidence>